<evidence type="ECO:0000313" key="9">
    <source>
        <dbReference type="Proteomes" id="UP001055804"/>
    </source>
</evidence>
<name>A0A9J6PG10_9PROT</name>
<evidence type="ECO:0000256" key="4">
    <source>
        <dbReference type="ARBA" id="ARBA00022692"/>
    </source>
</evidence>
<comment type="caution">
    <text evidence="8">The sequence shown here is derived from an EMBL/GenBank/DDBJ whole genome shotgun (WGS) entry which is preliminary data.</text>
</comment>
<keyword evidence="3" id="KW-1003">Cell membrane</keyword>
<dbReference type="RefSeq" id="WP_269333380.1">
    <property type="nucleotide sequence ID" value="NZ_JAMZFT010000003.1"/>
</dbReference>
<keyword evidence="6 7" id="KW-0472">Membrane</keyword>
<dbReference type="PANTHER" id="PTHR33567">
    <property type="entry name" value="CHROMATE ION TRANSPORTER (EUROFUNG)"/>
    <property type="match status" value="1"/>
</dbReference>
<evidence type="ECO:0000256" key="5">
    <source>
        <dbReference type="ARBA" id="ARBA00022989"/>
    </source>
</evidence>
<proteinExistence type="inferred from homology"/>
<feature type="transmembrane region" description="Helical" evidence="7">
    <location>
        <begin position="213"/>
        <end position="231"/>
    </location>
</feature>
<dbReference type="GO" id="GO:0015109">
    <property type="term" value="F:chromate transmembrane transporter activity"/>
    <property type="evidence" value="ECO:0007669"/>
    <property type="project" value="InterPro"/>
</dbReference>
<dbReference type="Proteomes" id="UP001055804">
    <property type="component" value="Unassembled WGS sequence"/>
</dbReference>
<organism evidence="8 9">
    <name type="scientific">Futiania mangrovi</name>
    <dbReference type="NCBI Taxonomy" id="2959716"/>
    <lineage>
        <taxon>Bacteria</taxon>
        <taxon>Pseudomonadati</taxon>
        <taxon>Pseudomonadota</taxon>
        <taxon>Alphaproteobacteria</taxon>
        <taxon>Futianiales</taxon>
        <taxon>Futianiaceae</taxon>
        <taxon>Futiania</taxon>
    </lineage>
</organism>
<dbReference type="InterPro" id="IPR014047">
    <property type="entry name" value="Chr_Tranpt_l_chain"/>
</dbReference>
<keyword evidence="9" id="KW-1185">Reference proteome</keyword>
<gene>
    <name evidence="8" type="primary">chrA</name>
    <name evidence="8" type="ORF">NJQ99_13410</name>
</gene>
<feature type="transmembrane region" description="Helical" evidence="7">
    <location>
        <begin position="394"/>
        <end position="415"/>
    </location>
</feature>
<feature type="transmembrane region" description="Helical" evidence="7">
    <location>
        <begin position="20"/>
        <end position="43"/>
    </location>
</feature>
<reference evidence="8" key="1">
    <citation type="submission" date="2022-06" db="EMBL/GenBank/DDBJ databases">
        <title>Isolation and Genomics of Futiania mangrovii gen. nov., sp. nov., a Rare and Metabolically-versatile member in the Class Alphaproteobacteria.</title>
        <authorList>
            <person name="Liu L."/>
            <person name="Huang W.-C."/>
            <person name="Pan J."/>
            <person name="Li J."/>
            <person name="Huang Y."/>
            <person name="Du H."/>
            <person name="Liu Y."/>
            <person name="Li M."/>
        </authorList>
    </citation>
    <scope>NUCLEOTIDE SEQUENCE</scope>
    <source>
        <strain evidence="8">FT118</strain>
    </source>
</reference>
<keyword evidence="5 7" id="KW-1133">Transmembrane helix</keyword>
<accession>A0A9J6PG10</accession>
<keyword evidence="4 7" id="KW-0812">Transmembrane</keyword>
<feature type="transmembrane region" description="Helical" evidence="7">
    <location>
        <begin position="149"/>
        <end position="181"/>
    </location>
</feature>
<feature type="transmembrane region" description="Helical" evidence="7">
    <location>
        <begin position="87"/>
        <end position="110"/>
    </location>
</feature>
<evidence type="ECO:0000313" key="8">
    <source>
        <dbReference type="EMBL" id="MCP1337414.1"/>
    </source>
</evidence>
<dbReference type="NCBIfam" id="TIGR00937">
    <property type="entry name" value="2A51"/>
    <property type="match status" value="1"/>
</dbReference>
<dbReference type="Pfam" id="PF02417">
    <property type="entry name" value="Chromate_transp"/>
    <property type="match status" value="2"/>
</dbReference>
<feature type="transmembrane region" description="Helical" evidence="7">
    <location>
        <begin position="243"/>
        <end position="263"/>
    </location>
</feature>
<dbReference type="PANTHER" id="PTHR33567:SF3">
    <property type="entry name" value="CHROMATE ION TRANSPORTER (EUROFUNG)"/>
    <property type="match status" value="1"/>
</dbReference>
<feature type="transmembrane region" description="Helical" evidence="7">
    <location>
        <begin position="351"/>
        <end position="374"/>
    </location>
</feature>
<feature type="transmembrane region" description="Helical" evidence="7">
    <location>
        <begin position="314"/>
        <end position="339"/>
    </location>
</feature>
<dbReference type="GO" id="GO:0005886">
    <property type="term" value="C:plasma membrane"/>
    <property type="evidence" value="ECO:0007669"/>
    <property type="project" value="UniProtKB-SubCell"/>
</dbReference>
<dbReference type="InterPro" id="IPR003370">
    <property type="entry name" value="Chromate_transpt"/>
</dbReference>
<comment type="subcellular location">
    <subcellularLocation>
        <location evidence="1">Cell membrane</location>
        <topology evidence="1">Multi-pass membrane protein</topology>
    </subcellularLocation>
</comment>
<comment type="similarity">
    <text evidence="2">Belongs to the chromate ion transporter (CHR) (TC 2.A.51) family.</text>
</comment>
<evidence type="ECO:0000256" key="2">
    <source>
        <dbReference type="ARBA" id="ARBA00005262"/>
    </source>
</evidence>
<evidence type="ECO:0000256" key="7">
    <source>
        <dbReference type="SAM" id="Phobius"/>
    </source>
</evidence>
<evidence type="ECO:0000256" key="6">
    <source>
        <dbReference type="ARBA" id="ARBA00023136"/>
    </source>
</evidence>
<feature type="transmembrane region" description="Helical" evidence="7">
    <location>
        <begin position="116"/>
        <end position="137"/>
    </location>
</feature>
<dbReference type="AlphaFoldDB" id="A0A9J6PG10"/>
<dbReference type="PIRSF" id="PIRSF004810">
    <property type="entry name" value="ChrA"/>
    <property type="match status" value="1"/>
</dbReference>
<evidence type="ECO:0000256" key="1">
    <source>
        <dbReference type="ARBA" id="ARBA00004651"/>
    </source>
</evidence>
<protein>
    <submittedName>
        <fullName evidence="8">Chromate efflux transporter</fullName>
    </submittedName>
</protein>
<sequence length="436" mass="44290">MSDRNPPPPPPGFAEALRTWARIGVLSFGGPAGQIALMHRVLVEEKRWIGEARFLHALNFCMLLPGPEAQQLATYVGWMLHGVRGGLAAGLLFILPGAAVIAGLAALYLLHADQPLVAAAFLGVKAAVLAIVAQAVVRIGTRALKGPAAIAIAAAAFVAIHALGVPFPLIVLGAGALGLALGRMRPALLPVAAAEGAHTGAGRTRWSGTLRTALLWAAIWLAPVAILNAALGPANIYAEIARVFATLAAVSFGGAYAVLAYLAQAGVETHGWLSAAEMVDGLGLAETTPGPLILVTEFVGFLAAAREGIAGAPILGGLLGAGLTLWVMFAPSFLWIFALAPHVEGLRGRPILSAALAAITAAVVGVVANLALWFGSRVLFGEITQAGGVDVPVLASVDWTAAALSALALALVFVARRGVLTTLSLCAGAGIALAAM</sequence>
<evidence type="ECO:0000256" key="3">
    <source>
        <dbReference type="ARBA" id="ARBA00022475"/>
    </source>
</evidence>
<dbReference type="EMBL" id="JAMZFT010000003">
    <property type="protein sequence ID" value="MCP1337414.1"/>
    <property type="molecule type" value="Genomic_DNA"/>
</dbReference>